<keyword evidence="9 15" id="KW-0547">Nucleotide-binding</keyword>
<evidence type="ECO:0000256" key="15">
    <source>
        <dbReference type="HAMAP-Rule" id="MF_00158"/>
    </source>
</evidence>
<dbReference type="PANTHER" id="PTHR21299:SF1">
    <property type="entry name" value="PANTOATE--BETA-ALANINE LIGASE"/>
    <property type="match status" value="1"/>
</dbReference>
<dbReference type="InterPro" id="IPR014729">
    <property type="entry name" value="Rossmann-like_a/b/a_fold"/>
</dbReference>
<evidence type="ECO:0000256" key="7">
    <source>
        <dbReference type="ARBA" id="ARBA00022598"/>
    </source>
</evidence>
<dbReference type="PANTHER" id="PTHR21299">
    <property type="entry name" value="CYTIDYLATE KINASE/PANTOATE-BETA-ALANINE LIGASE"/>
    <property type="match status" value="1"/>
</dbReference>
<gene>
    <name evidence="15 17" type="primary">panC</name>
    <name evidence="17" type="ORF">GCM10017557_46720</name>
</gene>
<dbReference type="Proteomes" id="UP000516444">
    <property type="component" value="Chromosome"/>
</dbReference>
<evidence type="ECO:0000256" key="8">
    <source>
        <dbReference type="ARBA" id="ARBA00022655"/>
    </source>
</evidence>
<evidence type="ECO:0000256" key="10">
    <source>
        <dbReference type="ARBA" id="ARBA00022840"/>
    </source>
</evidence>
<evidence type="ECO:0000256" key="2">
    <source>
        <dbReference type="ARBA" id="ARBA00004990"/>
    </source>
</evidence>
<keyword evidence="10 15" id="KW-0067">ATP-binding</keyword>
<comment type="subcellular location">
    <subcellularLocation>
        <location evidence="1 15">Cytoplasm</location>
    </subcellularLocation>
</comment>
<comment type="miscellaneous">
    <text evidence="15">The reaction proceeds by a bi uni uni bi ping pong mechanism.</text>
</comment>
<feature type="binding site" evidence="15">
    <location>
        <begin position="77"/>
        <end position="84"/>
    </location>
    <ligand>
        <name>ATP</name>
        <dbReference type="ChEBI" id="CHEBI:30616"/>
    </ligand>
</feature>
<feature type="binding site" evidence="15">
    <location>
        <begin position="240"/>
        <end position="243"/>
    </location>
    <ligand>
        <name>ATP</name>
        <dbReference type="ChEBI" id="CHEBI:30616"/>
    </ligand>
</feature>
<dbReference type="CDD" id="cd00560">
    <property type="entry name" value="PanC"/>
    <property type="match status" value="1"/>
</dbReference>
<evidence type="ECO:0000256" key="16">
    <source>
        <dbReference type="SAM" id="MobiDB-lite"/>
    </source>
</evidence>
<evidence type="ECO:0000256" key="3">
    <source>
        <dbReference type="ARBA" id="ARBA00009256"/>
    </source>
</evidence>
<dbReference type="Pfam" id="PF02569">
    <property type="entry name" value="Pantoate_ligase"/>
    <property type="match status" value="1"/>
</dbReference>
<comment type="catalytic activity">
    <reaction evidence="12 15">
        <text>(R)-pantoate + beta-alanine + ATP = (R)-pantothenate + AMP + diphosphate + H(+)</text>
        <dbReference type="Rhea" id="RHEA:10912"/>
        <dbReference type="ChEBI" id="CHEBI:15378"/>
        <dbReference type="ChEBI" id="CHEBI:15980"/>
        <dbReference type="ChEBI" id="CHEBI:29032"/>
        <dbReference type="ChEBI" id="CHEBI:30616"/>
        <dbReference type="ChEBI" id="CHEBI:33019"/>
        <dbReference type="ChEBI" id="CHEBI:57966"/>
        <dbReference type="ChEBI" id="CHEBI:456215"/>
        <dbReference type="EC" id="6.3.2.1"/>
    </reaction>
</comment>
<dbReference type="Gene3D" id="3.40.50.620">
    <property type="entry name" value="HUPs"/>
    <property type="match status" value="1"/>
</dbReference>
<evidence type="ECO:0000313" key="17">
    <source>
        <dbReference type="EMBL" id="BCL29813.1"/>
    </source>
</evidence>
<reference evidence="17 18" key="1">
    <citation type="journal article" date="2014" name="Int. J. Syst. Evol. Microbiol.">
        <title>Complete genome sequence of Corynebacterium casei LMG S-19264T (=DSM 44701T), isolated from a smear-ripened cheese.</title>
        <authorList>
            <consortium name="US DOE Joint Genome Institute (JGI-PGF)"/>
            <person name="Walter F."/>
            <person name="Albersmeier A."/>
            <person name="Kalinowski J."/>
            <person name="Ruckert C."/>
        </authorList>
    </citation>
    <scope>NUCLEOTIDE SEQUENCE [LARGE SCALE GENOMIC DNA]</scope>
    <source>
        <strain evidence="17 18">JCM 4677</strain>
    </source>
</reference>
<keyword evidence="8 15" id="KW-0566">Pantothenate biosynthesis</keyword>
<feature type="binding site" evidence="15">
    <location>
        <position position="232"/>
    </location>
    <ligand>
        <name>ATP</name>
        <dbReference type="ChEBI" id="CHEBI:30616"/>
    </ligand>
</feature>
<protein>
    <recommendedName>
        <fullName evidence="5 15">Pantothenate synthetase</fullName>
        <shortName evidence="15">PS</shortName>
        <ecNumber evidence="4 15">6.3.2.1</ecNumber>
    </recommendedName>
    <alternativeName>
        <fullName evidence="14 15">Pantoate--beta-alanine ligase</fullName>
    </alternativeName>
    <alternativeName>
        <fullName evidence="11 15">Pantoate-activating enzyme</fullName>
    </alternativeName>
</protein>
<dbReference type="SUPFAM" id="SSF52374">
    <property type="entry name" value="Nucleotidylyl transferase"/>
    <property type="match status" value="2"/>
</dbReference>
<comment type="function">
    <text evidence="13 15">Catalyzes the condensation of pantoate with beta-alanine in an ATP-dependent reaction via a pantoyl-adenylate intermediate.</text>
</comment>
<name>A0A7G1P223_9ACTN</name>
<dbReference type="InterPro" id="IPR042176">
    <property type="entry name" value="Pantoate_ligase_C"/>
</dbReference>
<dbReference type="UniPathway" id="UPA00028">
    <property type="reaction ID" value="UER00005"/>
</dbReference>
<comment type="pathway">
    <text evidence="2 15">Cofactor biosynthesis; (R)-pantothenate biosynthesis; (R)-pantothenate from (R)-pantoate and beta-alanine: step 1/1.</text>
</comment>
<evidence type="ECO:0000313" key="18">
    <source>
        <dbReference type="Proteomes" id="UP000516444"/>
    </source>
</evidence>
<keyword evidence="18" id="KW-1185">Reference proteome</keyword>
<evidence type="ECO:0000256" key="9">
    <source>
        <dbReference type="ARBA" id="ARBA00022741"/>
    </source>
</evidence>
<dbReference type="GO" id="GO:0005829">
    <property type="term" value="C:cytosol"/>
    <property type="evidence" value="ECO:0007669"/>
    <property type="project" value="TreeGrafter"/>
</dbReference>
<dbReference type="EMBL" id="AP023440">
    <property type="protein sequence ID" value="BCL29813.1"/>
    <property type="molecule type" value="Genomic_DNA"/>
</dbReference>
<feature type="region of interest" description="Disordered" evidence="16">
    <location>
        <begin position="1"/>
        <end position="45"/>
    </location>
</feature>
<dbReference type="GO" id="GO:0005524">
    <property type="term" value="F:ATP binding"/>
    <property type="evidence" value="ECO:0007669"/>
    <property type="project" value="UniProtKB-KW"/>
</dbReference>
<evidence type="ECO:0000256" key="1">
    <source>
        <dbReference type="ARBA" id="ARBA00004496"/>
    </source>
</evidence>
<evidence type="ECO:0000256" key="4">
    <source>
        <dbReference type="ARBA" id="ARBA00012219"/>
    </source>
</evidence>
<feature type="compositionally biased region" description="Acidic residues" evidence="16">
    <location>
        <begin position="22"/>
        <end position="38"/>
    </location>
</feature>
<feature type="binding site" evidence="15">
    <location>
        <position position="209"/>
    </location>
    <ligand>
        <name>(R)-pantoate</name>
        <dbReference type="ChEBI" id="CHEBI:15980"/>
    </ligand>
</feature>
<comment type="subunit">
    <text evidence="15">Homodimer.</text>
</comment>
<dbReference type="AlphaFoldDB" id="A0A7G1P223"/>
<dbReference type="FunFam" id="3.40.50.620:FF:000114">
    <property type="entry name" value="Pantothenate synthetase"/>
    <property type="match status" value="1"/>
</dbReference>
<dbReference type="GO" id="GO:0015940">
    <property type="term" value="P:pantothenate biosynthetic process"/>
    <property type="evidence" value="ECO:0007669"/>
    <property type="project" value="UniProtKB-UniRule"/>
</dbReference>
<proteinExistence type="inferred from homology"/>
<feature type="active site" description="Proton donor" evidence="15">
    <location>
        <position position="84"/>
    </location>
</feature>
<accession>A0A7G1P223</accession>
<feature type="binding site" evidence="15">
    <location>
        <begin position="203"/>
        <end position="206"/>
    </location>
    <ligand>
        <name>ATP</name>
        <dbReference type="ChEBI" id="CHEBI:30616"/>
    </ligand>
</feature>
<comment type="similarity">
    <text evidence="3 15">Belongs to the pantothenate synthetase family.</text>
</comment>
<dbReference type="NCBIfam" id="TIGR00018">
    <property type="entry name" value="panC"/>
    <property type="match status" value="1"/>
</dbReference>
<evidence type="ECO:0000256" key="12">
    <source>
        <dbReference type="ARBA" id="ARBA00048258"/>
    </source>
</evidence>
<dbReference type="GO" id="GO:0004592">
    <property type="term" value="F:pantoate-beta-alanine ligase activity"/>
    <property type="evidence" value="ECO:0007669"/>
    <property type="project" value="UniProtKB-UniRule"/>
</dbReference>
<evidence type="ECO:0000256" key="5">
    <source>
        <dbReference type="ARBA" id="ARBA00014155"/>
    </source>
</evidence>
<dbReference type="HAMAP" id="MF_00158">
    <property type="entry name" value="PanC"/>
    <property type="match status" value="1"/>
</dbReference>
<evidence type="ECO:0000256" key="11">
    <source>
        <dbReference type="ARBA" id="ARBA00032806"/>
    </source>
</evidence>
<dbReference type="Gene3D" id="3.30.1300.10">
    <property type="entry name" value="Pantoate-beta-alanine ligase, C-terminal domain"/>
    <property type="match status" value="1"/>
</dbReference>
<dbReference type="KEGG" id="sgm:GCM10017557_46720"/>
<dbReference type="InterPro" id="IPR003721">
    <property type="entry name" value="Pantoate_ligase"/>
</dbReference>
<dbReference type="EC" id="6.3.2.1" evidence="4 15"/>
<keyword evidence="7 15" id="KW-0436">Ligase</keyword>
<keyword evidence="6 15" id="KW-0963">Cytoplasm</keyword>
<evidence type="ECO:0000256" key="13">
    <source>
        <dbReference type="ARBA" id="ARBA00055042"/>
    </source>
</evidence>
<evidence type="ECO:0000256" key="6">
    <source>
        <dbReference type="ARBA" id="ARBA00022490"/>
    </source>
</evidence>
<evidence type="ECO:0000256" key="14">
    <source>
        <dbReference type="ARBA" id="ARBA00077433"/>
    </source>
</evidence>
<sequence length="385" mass="40451">MAPAARAVPKPPTPRTGPRETSDDDETVPDEPVPEETSDGVRGCRERSCPMTTVLLSTADELHARVRTGRRVVVMTMGALHEGHATLIRTAREIAGDGEVAGGGEVVVTVFVNPLQFGAGEDLDRYPRTLDADIKIAEQAGADAVFAPSADEVYPGGEPQVRISAGPMGERLEGSTRPGHFDGMLTVVAKLLHLTRPDVALYGQKDAQQLALIRRMVRDLNFGVEIVGVPTVREADGLALSSRNRYLSATERRTALALSQALFAGSDRLAAQEALRARARELPATHARGDALSAIGESRAAADTHAVAKAAPGGPAAVRAAARLVLDDAARLSPPLALDYLALVDPADFTEIPDGHTGEAVLAVAARVGTTRLIDNIPLTFGAAS</sequence>
<feature type="binding site" evidence="15">
    <location>
        <position position="116"/>
    </location>
    <ligand>
        <name>beta-alanine</name>
        <dbReference type="ChEBI" id="CHEBI:57966"/>
    </ligand>
</feature>
<organism evidence="17 18">
    <name type="scientific">Streptomyces aurantiacus</name>
    <dbReference type="NCBI Taxonomy" id="47760"/>
    <lineage>
        <taxon>Bacteria</taxon>
        <taxon>Bacillati</taxon>
        <taxon>Actinomycetota</taxon>
        <taxon>Actinomycetes</taxon>
        <taxon>Kitasatosporales</taxon>
        <taxon>Streptomycetaceae</taxon>
        <taxon>Streptomyces</taxon>
        <taxon>Streptomyces aurantiacus group</taxon>
    </lineage>
</organism>
<feature type="binding site" evidence="15">
    <location>
        <position position="116"/>
    </location>
    <ligand>
        <name>(R)-pantoate</name>
        <dbReference type="ChEBI" id="CHEBI:15980"/>
    </ligand>
</feature>